<keyword evidence="3" id="KW-1185">Reference proteome</keyword>
<dbReference type="Gene3D" id="1.10.10.10">
    <property type="entry name" value="Winged helix-like DNA-binding domain superfamily/Winged helix DNA-binding domain"/>
    <property type="match status" value="1"/>
</dbReference>
<organism evidence="2 3">
    <name type="scientific">Marinoscillum luteum</name>
    <dbReference type="NCBI Taxonomy" id="861051"/>
    <lineage>
        <taxon>Bacteria</taxon>
        <taxon>Pseudomonadati</taxon>
        <taxon>Bacteroidota</taxon>
        <taxon>Cytophagia</taxon>
        <taxon>Cytophagales</taxon>
        <taxon>Reichenbachiellaceae</taxon>
        <taxon>Marinoscillum</taxon>
    </lineage>
</organism>
<reference evidence="2 3" key="1">
    <citation type="journal article" date="2013" name="Int. J. Syst. Evol. Microbiol.">
        <title>Marinoscillum luteum sp. nov., isolated from marine sediment.</title>
        <authorList>
            <person name="Cha I.T."/>
            <person name="Park S.J."/>
            <person name="Kim S.J."/>
            <person name="Kim J.G."/>
            <person name="Jung M.Y."/>
            <person name="Shin K.S."/>
            <person name="Kwon K.K."/>
            <person name="Yang S.H."/>
            <person name="Seo Y.S."/>
            <person name="Rhee S.K."/>
        </authorList>
    </citation>
    <scope>NUCLEOTIDE SEQUENCE [LARGE SCALE GENOMIC DNA]</scope>
    <source>
        <strain evidence="2 3">KCTC 23939</strain>
    </source>
</reference>
<evidence type="ECO:0000313" key="2">
    <source>
        <dbReference type="EMBL" id="MFH6982662.1"/>
    </source>
</evidence>
<dbReference type="InterPro" id="IPR036388">
    <property type="entry name" value="WH-like_DNA-bd_sf"/>
</dbReference>
<dbReference type="EMBL" id="JBIPKE010000012">
    <property type="protein sequence ID" value="MFH6982662.1"/>
    <property type="molecule type" value="Genomic_DNA"/>
</dbReference>
<protein>
    <submittedName>
        <fullName evidence="2">SatD family protein</fullName>
    </submittedName>
</protein>
<dbReference type="InterPro" id="IPR010982">
    <property type="entry name" value="Lambda_DNA-bd_dom_sf"/>
</dbReference>
<dbReference type="PROSITE" id="PS50943">
    <property type="entry name" value="HTH_CROC1"/>
    <property type="match status" value="1"/>
</dbReference>
<sequence>MITGVITGDIINSRKAESTEWLTVLKSALNRYGTTPKAWEIYRGDSFQLEVPAEEALFAALYIKACLRQYKDLDARMAIGLGEKTHSASRLSESNGSAFRHSGECFDSLKKSTLALRSEWPELDQEVNAYLSLALLTVERWPANASSIIKIAMENPQLTQTALAKKLGKSQSTISESLKRAGFDEIMQMEKQYRNMIANR</sequence>
<proteinExistence type="predicted"/>
<dbReference type="InterPro" id="IPR001387">
    <property type="entry name" value="Cro/C1-type_HTH"/>
</dbReference>
<evidence type="ECO:0000313" key="3">
    <source>
        <dbReference type="Proteomes" id="UP001610063"/>
    </source>
</evidence>
<dbReference type="Proteomes" id="UP001610063">
    <property type="component" value="Unassembled WGS sequence"/>
</dbReference>
<accession>A0ABW7N5C4</accession>
<gene>
    <name evidence="2" type="ORF">ACHKAR_04385</name>
</gene>
<evidence type="ECO:0000259" key="1">
    <source>
        <dbReference type="PROSITE" id="PS50943"/>
    </source>
</evidence>
<dbReference type="RefSeq" id="WP_395416340.1">
    <property type="nucleotide sequence ID" value="NZ_JBIPKE010000012.1"/>
</dbReference>
<dbReference type="SUPFAM" id="SSF47413">
    <property type="entry name" value="lambda repressor-like DNA-binding domains"/>
    <property type="match status" value="1"/>
</dbReference>
<dbReference type="Pfam" id="PF16264">
    <property type="entry name" value="SatD"/>
    <property type="match status" value="1"/>
</dbReference>
<name>A0ABW7N5C4_9BACT</name>
<feature type="domain" description="HTH cro/C1-type" evidence="1">
    <location>
        <begin position="149"/>
        <end position="175"/>
    </location>
</feature>
<comment type="caution">
    <text evidence="2">The sequence shown here is derived from an EMBL/GenBank/DDBJ whole genome shotgun (WGS) entry which is preliminary data.</text>
</comment>
<dbReference type="InterPro" id="IPR032580">
    <property type="entry name" value="SatD"/>
</dbReference>